<sequence>MFRNRLAIIAIGLAAVTLLSLSGLMGWIYASEPRTGPFSAEFSLVDHLGRPADRSVFHGQPSLVYFGYTHCPVACPTTLYEMAGFFDQLGEEGKALKGYFFTIDPERDSQDVVNGYVTAFTDRITGFTGDPAEMRKVVDGWRVHAEKVPDGSGGYSMDHTLTLFLVGADGRLKGLIPYGTQQEEALEKIRTVLLKQT</sequence>
<dbReference type="Gene3D" id="3.40.30.10">
    <property type="entry name" value="Glutaredoxin"/>
    <property type="match status" value="1"/>
</dbReference>
<evidence type="ECO:0000256" key="2">
    <source>
        <dbReference type="PIRSR" id="PIRSR603782-1"/>
    </source>
</evidence>
<keyword evidence="3" id="KW-1015">Disulfide bond</keyword>
<name>A0A1X7FFM0_9HYPH</name>
<keyword evidence="2" id="KW-0479">Metal-binding</keyword>
<protein>
    <submittedName>
        <fullName evidence="4">Protein SCO1/2</fullName>
    </submittedName>
</protein>
<reference evidence="5" key="1">
    <citation type="submission" date="2017-04" db="EMBL/GenBank/DDBJ databases">
        <authorList>
            <person name="Varghese N."/>
            <person name="Submissions S."/>
        </authorList>
    </citation>
    <scope>NUCLEOTIDE SEQUENCE [LARGE SCALE GENOMIC DNA]</scope>
    <source>
        <strain evidence="5">B4P</strain>
    </source>
</reference>
<dbReference type="Pfam" id="PF02630">
    <property type="entry name" value="SCO1-SenC"/>
    <property type="match status" value="1"/>
</dbReference>
<evidence type="ECO:0000313" key="5">
    <source>
        <dbReference type="Proteomes" id="UP000192903"/>
    </source>
</evidence>
<dbReference type="PANTHER" id="PTHR12151:SF25">
    <property type="entry name" value="LINALOOL DEHYDRATASE_ISOMERASE DOMAIN-CONTAINING PROTEIN"/>
    <property type="match status" value="1"/>
</dbReference>
<feature type="binding site" evidence="2">
    <location>
        <position position="159"/>
    </location>
    <ligand>
        <name>Cu cation</name>
        <dbReference type="ChEBI" id="CHEBI:23378"/>
    </ligand>
</feature>
<keyword evidence="2" id="KW-0186">Copper</keyword>
<comment type="similarity">
    <text evidence="1">Belongs to the SCO1/2 family.</text>
</comment>
<dbReference type="SUPFAM" id="SSF52833">
    <property type="entry name" value="Thioredoxin-like"/>
    <property type="match status" value="1"/>
</dbReference>
<dbReference type="AlphaFoldDB" id="A0A1X7FFM0"/>
<dbReference type="RefSeq" id="WP_085423086.1">
    <property type="nucleotide sequence ID" value="NZ_FXAF01000006.1"/>
</dbReference>
<dbReference type="OrthoDB" id="9790194at2"/>
<dbReference type="InterPro" id="IPR003782">
    <property type="entry name" value="SCO1/SenC"/>
</dbReference>
<evidence type="ECO:0000313" key="4">
    <source>
        <dbReference type="EMBL" id="SMF51162.1"/>
    </source>
</evidence>
<dbReference type="PANTHER" id="PTHR12151">
    <property type="entry name" value="ELECTRON TRANSPORT PROTIN SCO1/SENC FAMILY MEMBER"/>
    <property type="match status" value="1"/>
</dbReference>
<dbReference type="CDD" id="cd02968">
    <property type="entry name" value="SCO"/>
    <property type="match status" value="1"/>
</dbReference>
<dbReference type="GO" id="GO:0046872">
    <property type="term" value="F:metal ion binding"/>
    <property type="evidence" value="ECO:0007669"/>
    <property type="project" value="UniProtKB-KW"/>
</dbReference>
<dbReference type="EMBL" id="FXAF01000006">
    <property type="protein sequence ID" value="SMF51162.1"/>
    <property type="molecule type" value="Genomic_DNA"/>
</dbReference>
<accession>A0A1X7FFM0</accession>
<gene>
    <name evidence="4" type="ORF">SAMN02982989_2978</name>
</gene>
<dbReference type="InterPro" id="IPR036249">
    <property type="entry name" value="Thioredoxin-like_sf"/>
</dbReference>
<evidence type="ECO:0000256" key="3">
    <source>
        <dbReference type="PIRSR" id="PIRSR603782-2"/>
    </source>
</evidence>
<keyword evidence="5" id="KW-1185">Reference proteome</keyword>
<organism evidence="4 5">
    <name type="scientific">Xaviernesmea oryzae</name>
    <dbReference type="NCBI Taxonomy" id="464029"/>
    <lineage>
        <taxon>Bacteria</taxon>
        <taxon>Pseudomonadati</taxon>
        <taxon>Pseudomonadota</taxon>
        <taxon>Alphaproteobacteria</taxon>
        <taxon>Hyphomicrobiales</taxon>
        <taxon>Rhizobiaceae</taxon>
        <taxon>Rhizobium/Agrobacterium group</taxon>
        <taxon>Xaviernesmea</taxon>
    </lineage>
</organism>
<feature type="binding site" evidence="2">
    <location>
        <position position="71"/>
    </location>
    <ligand>
        <name>Cu cation</name>
        <dbReference type="ChEBI" id="CHEBI:23378"/>
    </ligand>
</feature>
<dbReference type="STRING" id="464029.SAMN02982989_2978"/>
<evidence type="ECO:0000256" key="1">
    <source>
        <dbReference type="ARBA" id="ARBA00010996"/>
    </source>
</evidence>
<proteinExistence type="inferred from homology"/>
<dbReference type="Proteomes" id="UP000192903">
    <property type="component" value="Unassembled WGS sequence"/>
</dbReference>
<feature type="binding site" evidence="2">
    <location>
        <position position="75"/>
    </location>
    <ligand>
        <name>Cu cation</name>
        <dbReference type="ChEBI" id="CHEBI:23378"/>
    </ligand>
</feature>
<feature type="disulfide bond" description="Redox-active" evidence="3">
    <location>
        <begin position="71"/>
        <end position="75"/>
    </location>
</feature>